<dbReference type="Pfam" id="PF12831">
    <property type="entry name" value="FAD_oxidored"/>
    <property type="match status" value="1"/>
</dbReference>
<dbReference type="PANTHER" id="PTHR43498:SF1">
    <property type="entry name" value="COB--COM HETERODISULFIDE REDUCTASE IRON-SULFUR SUBUNIT A"/>
    <property type="match status" value="1"/>
</dbReference>
<evidence type="ECO:0000256" key="1">
    <source>
        <dbReference type="ARBA" id="ARBA00022485"/>
    </source>
</evidence>
<reference evidence="9" key="1">
    <citation type="journal article" date="2019" name="Int. J. Syst. Evol. Microbiol.">
        <title>The Global Catalogue of Microorganisms (GCM) 10K type strain sequencing project: providing services to taxonomists for standard genome sequencing and annotation.</title>
        <authorList>
            <consortium name="The Broad Institute Genomics Platform"/>
            <consortium name="The Broad Institute Genome Sequencing Center for Infectious Disease"/>
            <person name="Wu L."/>
            <person name="Ma J."/>
        </authorList>
    </citation>
    <scope>NUCLEOTIDE SEQUENCE [LARGE SCALE GENOMIC DNA]</scope>
    <source>
        <strain evidence="9">CCUG 58938</strain>
    </source>
</reference>
<comment type="caution">
    <text evidence="8">The sequence shown here is derived from an EMBL/GenBank/DDBJ whole genome shotgun (WGS) entry which is preliminary data.</text>
</comment>
<keyword evidence="3" id="KW-0560">Oxidoreductase</keyword>
<proteinExistence type="predicted"/>
<evidence type="ECO:0000313" key="8">
    <source>
        <dbReference type="EMBL" id="MFD0998271.1"/>
    </source>
</evidence>
<keyword evidence="4" id="KW-0408">Iron</keyword>
<dbReference type="Pfam" id="PF25275">
    <property type="entry name" value="Golvesin_C"/>
    <property type="match status" value="1"/>
</dbReference>
<dbReference type="Proteomes" id="UP001597112">
    <property type="component" value="Unassembled WGS sequence"/>
</dbReference>
<dbReference type="Gene3D" id="3.50.50.60">
    <property type="entry name" value="FAD/NAD(P)-binding domain"/>
    <property type="match status" value="1"/>
</dbReference>
<dbReference type="RefSeq" id="WP_377574686.1">
    <property type="nucleotide sequence ID" value="NZ_JBHTKA010000001.1"/>
</dbReference>
<evidence type="ECO:0000313" key="9">
    <source>
        <dbReference type="Proteomes" id="UP001597112"/>
    </source>
</evidence>
<evidence type="ECO:0000256" key="6">
    <source>
        <dbReference type="SAM" id="SignalP"/>
    </source>
</evidence>
<sequence length="668" mass="73871">MILKRRIVVALVAIFVLVTTAASAQRIIETDVCVYGGTSAGVIAAYTAQKLGKKAILIEPGRHLGGMSSGGLGYTDIGNKYAITGLARDFYRRIGKHYGKFEQWTFEPHVAEDIFKEYVAQGNFQVLYETRLRDVKKQGARITEVVLENAVDRSAAAVIVRARVYIDCGYEGDLMAKAGVSYVVGREDNKDFNETINGVQLMHGHQFQDGIDPYIIPGKPESGLVWGISRETLQPNGTGDKKVQAYNYRICLTSDKNNMVPITRPEGYDSTRYELAVRLLKANPDRKRLDDYFIWSCMPNSKTDINNRGGFSTDMIGMNYKYPDGTYDQRKQIIDEHERYTKGLLYFYGHDTRVPVELRNEMLKWGYPKDEYTDHGNWSPQLYIREARRMAGSYVMSQANCEGKEVVKDGVGMAAYTMDSHNCQRIVVNGQVKNEGNVEVGGFGPYPIAYGSIVPKAAECTNLFVPVCLSATHIAYGSIRMEPVFMVLAQSSATAAVHAINEGKSIQSIDIAKLQQELKANPLADGKLFDVLVDNDDAAEVTKQGNWTVEKKGGYGPSFFVSAEGGAGKETVRFTPEIPQNGTYQVYIYFPKVSGMSSQITVTLSDGNKQYPQTIKSSDIIVEGQTSGEWVSVGKYTLSKGKSAYAEISNAKADGKVLADAVIWVPVK</sequence>
<name>A0ABW3JXK3_9BACT</name>
<evidence type="ECO:0000259" key="7">
    <source>
        <dbReference type="Pfam" id="PF25275"/>
    </source>
</evidence>
<feature type="chain" id="PRO_5047305081" evidence="6">
    <location>
        <begin position="25"/>
        <end position="668"/>
    </location>
</feature>
<feature type="domain" description="Golvesin/Xly CBD-like" evidence="7">
    <location>
        <begin position="531"/>
        <end position="662"/>
    </location>
</feature>
<keyword evidence="9" id="KW-1185">Reference proteome</keyword>
<dbReference type="PANTHER" id="PTHR43498">
    <property type="entry name" value="FERREDOXIN:COB-COM HETERODISULFIDE REDUCTASE SUBUNIT A"/>
    <property type="match status" value="1"/>
</dbReference>
<dbReference type="InterPro" id="IPR039650">
    <property type="entry name" value="HdrA-like"/>
</dbReference>
<keyword evidence="2" id="KW-0479">Metal-binding</keyword>
<dbReference type="InterPro" id="IPR033803">
    <property type="entry name" value="CBD-like_Golvesin-Xly"/>
</dbReference>
<protein>
    <submittedName>
        <fullName evidence="8">FAD-dependent oxidoreductase</fullName>
    </submittedName>
</protein>
<evidence type="ECO:0000256" key="2">
    <source>
        <dbReference type="ARBA" id="ARBA00022723"/>
    </source>
</evidence>
<keyword evidence="6" id="KW-0732">Signal</keyword>
<dbReference type="SUPFAM" id="SSF51905">
    <property type="entry name" value="FAD/NAD(P)-binding domain"/>
    <property type="match status" value="1"/>
</dbReference>
<dbReference type="EMBL" id="JBHTKA010000001">
    <property type="protein sequence ID" value="MFD0998271.1"/>
    <property type="molecule type" value="Genomic_DNA"/>
</dbReference>
<keyword evidence="1" id="KW-0004">4Fe-4S</keyword>
<feature type="signal peptide" evidence="6">
    <location>
        <begin position="1"/>
        <end position="24"/>
    </location>
</feature>
<dbReference type="InterPro" id="IPR036188">
    <property type="entry name" value="FAD/NAD-bd_sf"/>
</dbReference>
<organism evidence="8 9">
    <name type="scientific">Ohtaekwangia kribbensis</name>
    <dbReference type="NCBI Taxonomy" id="688913"/>
    <lineage>
        <taxon>Bacteria</taxon>
        <taxon>Pseudomonadati</taxon>
        <taxon>Bacteroidota</taxon>
        <taxon>Cytophagia</taxon>
        <taxon>Cytophagales</taxon>
        <taxon>Fulvivirgaceae</taxon>
        <taxon>Ohtaekwangia</taxon>
    </lineage>
</organism>
<keyword evidence="5" id="KW-0411">Iron-sulfur</keyword>
<gene>
    <name evidence="8" type="ORF">ACFQ21_03095</name>
</gene>
<evidence type="ECO:0000256" key="5">
    <source>
        <dbReference type="ARBA" id="ARBA00023014"/>
    </source>
</evidence>
<evidence type="ECO:0000256" key="4">
    <source>
        <dbReference type="ARBA" id="ARBA00023004"/>
    </source>
</evidence>
<accession>A0ABW3JXK3</accession>
<evidence type="ECO:0000256" key="3">
    <source>
        <dbReference type="ARBA" id="ARBA00023002"/>
    </source>
</evidence>